<dbReference type="Proteomes" id="UP001274830">
    <property type="component" value="Unassembled WGS sequence"/>
</dbReference>
<dbReference type="SUPFAM" id="SSF53335">
    <property type="entry name" value="S-adenosyl-L-methionine-dependent methyltransferases"/>
    <property type="match status" value="1"/>
</dbReference>
<gene>
    <name evidence="2" type="ORF">LTR78_004897</name>
</gene>
<dbReference type="EMBL" id="JAUTXT010000015">
    <property type="protein sequence ID" value="KAK3675387.1"/>
    <property type="molecule type" value="Genomic_DNA"/>
</dbReference>
<dbReference type="InterPro" id="IPR029063">
    <property type="entry name" value="SAM-dependent_MTases_sf"/>
</dbReference>
<evidence type="ECO:0000259" key="1">
    <source>
        <dbReference type="Pfam" id="PF13649"/>
    </source>
</evidence>
<proteinExistence type="predicted"/>
<protein>
    <recommendedName>
        <fullName evidence="1">Methyltransferase domain-containing protein</fullName>
    </recommendedName>
</protein>
<feature type="domain" description="Methyltransferase" evidence="1">
    <location>
        <begin position="43"/>
        <end position="134"/>
    </location>
</feature>
<dbReference type="Gene3D" id="3.40.50.150">
    <property type="entry name" value="Vaccinia Virus protein VP39"/>
    <property type="match status" value="1"/>
</dbReference>
<name>A0AAE0WP95_9PEZI</name>
<dbReference type="CDD" id="cd02440">
    <property type="entry name" value="AdoMet_MTases"/>
    <property type="match status" value="1"/>
</dbReference>
<dbReference type="InterPro" id="IPR041698">
    <property type="entry name" value="Methyltransf_25"/>
</dbReference>
<reference evidence="2" key="1">
    <citation type="submission" date="2023-07" db="EMBL/GenBank/DDBJ databases">
        <title>Black Yeasts Isolated from many extreme environments.</title>
        <authorList>
            <person name="Coleine C."/>
            <person name="Stajich J.E."/>
            <person name="Selbmann L."/>
        </authorList>
    </citation>
    <scope>NUCLEOTIDE SEQUENCE</scope>
    <source>
        <strain evidence="2">CCFEE 5485</strain>
    </source>
</reference>
<dbReference type="AlphaFoldDB" id="A0AAE0WP95"/>
<sequence length="246" mass="27176">MSGVNEDYNAISSVYSQISKLPLMVLERQLVAHALSSCKGQTILDLGGGNGIHARKALELGASSVDVVDISSGMLKDGKTITAASGVNPAMIRWFEGDISSTLAHLPLHKSYDVILVGWTFDHAETEDQLLGMWRNVTTYAATGAKLINTRLAYIPKAEETDGIEKYGFLYPDYKEIPGGISYTYEAFTDPPLRCPATSLTNTLDFDESKSIARQHGFRDYQVVDSEQMDVVKEDPAFWRRFVDQP</sequence>
<accession>A0AAE0WP95</accession>
<organism evidence="2 3">
    <name type="scientific">Recurvomyces mirabilis</name>
    <dbReference type="NCBI Taxonomy" id="574656"/>
    <lineage>
        <taxon>Eukaryota</taxon>
        <taxon>Fungi</taxon>
        <taxon>Dikarya</taxon>
        <taxon>Ascomycota</taxon>
        <taxon>Pezizomycotina</taxon>
        <taxon>Dothideomycetes</taxon>
        <taxon>Dothideomycetidae</taxon>
        <taxon>Mycosphaerellales</taxon>
        <taxon>Teratosphaeriaceae</taxon>
        <taxon>Recurvomyces</taxon>
    </lineage>
</organism>
<evidence type="ECO:0000313" key="3">
    <source>
        <dbReference type="Proteomes" id="UP001274830"/>
    </source>
</evidence>
<comment type="caution">
    <text evidence="2">The sequence shown here is derived from an EMBL/GenBank/DDBJ whole genome shotgun (WGS) entry which is preliminary data.</text>
</comment>
<keyword evidence="3" id="KW-1185">Reference proteome</keyword>
<evidence type="ECO:0000313" key="2">
    <source>
        <dbReference type="EMBL" id="KAK3675387.1"/>
    </source>
</evidence>
<dbReference type="Pfam" id="PF13649">
    <property type="entry name" value="Methyltransf_25"/>
    <property type="match status" value="1"/>
</dbReference>